<reference evidence="2 3" key="1">
    <citation type="submission" date="2022-12" db="EMBL/GenBank/DDBJ databases">
        <title>Chromosome-level genome of Tegillarca granosa.</title>
        <authorList>
            <person name="Kim J."/>
        </authorList>
    </citation>
    <scope>NUCLEOTIDE SEQUENCE [LARGE SCALE GENOMIC DNA]</scope>
    <source>
        <strain evidence="2">Teg-2019</strain>
        <tissue evidence="2">Adductor muscle</tissue>
    </source>
</reference>
<dbReference type="PANTHER" id="PTHR46989">
    <property type="entry name" value="USP DOMAIN-CONTAINING PROTEIN"/>
    <property type="match status" value="1"/>
</dbReference>
<dbReference type="InterPro" id="IPR006015">
    <property type="entry name" value="Universal_stress_UspA"/>
</dbReference>
<dbReference type="InterPro" id="IPR014729">
    <property type="entry name" value="Rossmann-like_a/b/a_fold"/>
</dbReference>
<dbReference type="InterPro" id="IPR006016">
    <property type="entry name" value="UspA"/>
</dbReference>
<feature type="domain" description="UspA" evidence="1">
    <location>
        <begin position="12"/>
        <end position="149"/>
    </location>
</feature>
<protein>
    <recommendedName>
        <fullName evidence="1">UspA domain-containing protein</fullName>
    </recommendedName>
</protein>
<sequence>MAAQQTESQKGRVILIPVDASEEAQNAFCCNSKSSATAESIVSAFAHFSVSFTASPKQLKDELENTINENVRALEKKYAELVVKKGVTSPKPIFKTKAGNPKEQIMKLAEELNPSFIVCGSRGLGTFRRTVLGSFSEFLLHHSHAPVLIYLKPCYGALILALYRSIYNTEVLRFKTLITTRWSKGPLELFILFGPDSVVDTETECKGTGSKLGDFFVDLNLNPILTGVEVTDNELSQKDVVSGTLSASSIAWSSLNQTFSTSCIGTRGRTAAQQTNLLTSSFSLYGICNPQA</sequence>
<proteinExistence type="predicted"/>
<gene>
    <name evidence="2" type="ORF">KUTeg_020765</name>
</gene>
<dbReference type="Proteomes" id="UP001217089">
    <property type="component" value="Unassembled WGS sequence"/>
</dbReference>
<dbReference type="SUPFAM" id="SSF52402">
    <property type="entry name" value="Adenine nucleotide alpha hydrolases-like"/>
    <property type="match status" value="1"/>
</dbReference>
<organism evidence="2 3">
    <name type="scientific">Tegillarca granosa</name>
    <name type="common">Malaysian cockle</name>
    <name type="synonym">Anadara granosa</name>
    <dbReference type="NCBI Taxonomy" id="220873"/>
    <lineage>
        <taxon>Eukaryota</taxon>
        <taxon>Metazoa</taxon>
        <taxon>Spiralia</taxon>
        <taxon>Lophotrochozoa</taxon>
        <taxon>Mollusca</taxon>
        <taxon>Bivalvia</taxon>
        <taxon>Autobranchia</taxon>
        <taxon>Pteriomorphia</taxon>
        <taxon>Arcoida</taxon>
        <taxon>Arcoidea</taxon>
        <taxon>Arcidae</taxon>
        <taxon>Tegillarca</taxon>
    </lineage>
</organism>
<comment type="caution">
    <text evidence="2">The sequence shown here is derived from an EMBL/GenBank/DDBJ whole genome shotgun (WGS) entry which is preliminary data.</text>
</comment>
<name>A0ABQ9E8W0_TEGGR</name>
<dbReference type="PANTHER" id="PTHR46989:SF3">
    <property type="entry name" value="USPA DOMAIN-CONTAINING PROTEIN"/>
    <property type="match status" value="1"/>
</dbReference>
<keyword evidence="3" id="KW-1185">Reference proteome</keyword>
<accession>A0ABQ9E8W0</accession>
<evidence type="ECO:0000313" key="3">
    <source>
        <dbReference type="Proteomes" id="UP001217089"/>
    </source>
</evidence>
<dbReference type="Gene3D" id="3.40.50.620">
    <property type="entry name" value="HUPs"/>
    <property type="match status" value="1"/>
</dbReference>
<dbReference type="Pfam" id="PF00582">
    <property type="entry name" value="Usp"/>
    <property type="match status" value="1"/>
</dbReference>
<evidence type="ECO:0000313" key="2">
    <source>
        <dbReference type="EMBL" id="KAJ8301778.1"/>
    </source>
</evidence>
<dbReference type="CDD" id="cd23659">
    <property type="entry name" value="USP_At3g01520-like"/>
    <property type="match status" value="1"/>
</dbReference>
<evidence type="ECO:0000259" key="1">
    <source>
        <dbReference type="Pfam" id="PF00582"/>
    </source>
</evidence>
<dbReference type="PRINTS" id="PR01438">
    <property type="entry name" value="UNVRSLSTRESS"/>
</dbReference>
<dbReference type="EMBL" id="JARBDR010000918">
    <property type="protein sequence ID" value="KAJ8301778.1"/>
    <property type="molecule type" value="Genomic_DNA"/>
</dbReference>